<comment type="similarity">
    <text evidence="2">Belongs to the CLU family.</text>
</comment>
<dbReference type="CDD" id="cd15466">
    <property type="entry name" value="CLU-central"/>
    <property type="match status" value="1"/>
</dbReference>
<dbReference type="HAMAP" id="MF_03013">
    <property type="entry name" value="CLU"/>
    <property type="match status" value="1"/>
</dbReference>
<dbReference type="InterPro" id="IPR025697">
    <property type="entry name" value="CLU_dom"/>
</dbReference>
<dbReference type="PROSITE" id="PS51823">
    <property type="entry name" value="CLU"/>
    <property type="match status" value="1"/>
</dbReference>
<dbReference type="InterPro" id="IPR027523">
    <property type="entry name" value="CLU_prot"/>
</dbReference>
<comment type="function">
    <text evidence="2">mRNA-binding protein involved in proper cytoplasmic distribution of mitochondria. Specifically binds mRNAs of nuclear-encoded mitochondrial proteins in the cytoplasm and regulates transport or translation of these transcripts close to mitochondria, playing a role in mitochondrial biogenesis.</text>
</comment>
<dbReference type="InterPro" id="IPR033646">
    <property type="entry name" value="CLU-central"/>
</dbReference>
<evidence type="ECO:0000259" key="4">
    <source>
        <dbReference type="PROSITE" id="PS51823"/>
    </source>
</evidence>
<dbReference type="SMART" id="SM00028">
    <property type="entry name" value="TPR"/>
    <property type="match status" value="4"/>
</dbReference>
<comment type="caution">
    <text evidence="5">The sequence shown here is derived from an EMBL/GenBank/DDBJ whole genome shotgun (WGS) entry which is preliminary data.</text>
</comment>
<dbReference type="Proteomes" id="UP000824219">
    <property type="component" value="Linkage Group LG18"/>
</dbReference>
<reference evidence="5 6" key="1">
    <citation type="submission" date="2021-06" db="EMBL/GenBank/DDBJ databases">
        <title>Chromosome-level genome assembly of the red-tail catfish (Hemibagrus wyckioides).</title>
        <authorList>
            <person name="Shao F."/>
        </authorList>
    </citation>
    <scope>NUCLEOTIDE SEQUENCE [LARGE SCALE GENOMIC DNA]</scope>
    <source>
        <strain evidence="5">EC202008001</strain>
        <tissue evidence="5">Blood</tissue>
    </source>
</reference>
<dbReference type="PANTHER" id="PTHR12601:SF10">
    <property type="entry name" value="CLUSTERED MITOCHONDRIA PROTEIN HOMOLOG"/>
    <property type="match status" value="1"/>
</dbReference>
<dbReference type="InterPro" id="IPR011990">
    <property type="entry name" value="TPR-like_helical_dom_sf"/>
</dbReference>
<dbReference type="GO" id="GO:0005737">
    <property type="term" value="C:cytoplasm"/>
    <property type="evidence" value="ECO:0007669"/>
    <property type="project" value="UniProtKB-SubCell"/>
</dbReference>
<feature type="region of interest" description="Disordered" evidence="3">
    <location>
        <begin position="1244"/>
        <end position="1263"/>
    </location>
</feature>
<dbReference type="OrthoDB" id="1414216at2759"/>
<keyword evidence="1 2" id="KW-0963">Cytoplasm</keyword>
<dbReference type="Gene3D" id="3.30.2280.10">
    <property type="entry name" value="Hypothetical protein (hspc210)"/>
    <property type="match status" value="1"/>
</dbReference>
<name>A0A9D3NGL7_9TELE</name>
<dbReference type="PANTHER" id="PTHR12601">
    <property type="entry name" value="EUKARYOTIC TRANSLATION INITIATION FACTOR 3 SUBUNIT EIF-3"/>
    <property type="match status" value="1"/>
</dbReference>
<dbReference type="SUPFAM" id="SSF48452">
    <property type="entry name" value="TPR-like"/>
    <property type="match status" value="2"/>
</dbReference>
<keyword evidence="2" id="KW-0694">RNA-binding</keyword>
<dbReference type="InterPro" id="IPR028275">
    <property type="entry name" value="CLU_N"/>
</dbReference>
<dbReference type="EMBL" id="JAHKSW010000018">
    <property type="protein sequence ID" value="KAG7321269.1"/>
    <property type="molecule type" value="Genomic_DNA"/>
</dbReference>
<dbReference type="Pfam" id="PF15044">
    <property type="entry name" value="CLU_N"/>
    <property type="match status" value="1"/>
</dbReference>
<feature type="domain" description="Clu" evidence="4">
    <location>
        <begin position="752"/>
        <end position="994"/>
    </location>
</feature>
<proteinExistence type="inferred from homology"/>
<sequence length="1652" mass="186025">MGNLLRCCLSRLFRCKDIPDQIEEQSPLLSRENSDVESLSPSRSDMLASPVLDQDHLIYPDIVLSSSHRANLDRSDLPQQLELVKSVKDEYQEGSEEEGMTSTRISHYMDRNQLCTTEKEWPLLSSLNPWPSEQSNAANLASQTLIYTHGQETRYWQASPCQGVQLLAQANGSQQIIISEPKSAVAKVSPQTEHEIIQGGLQNEDKEETRLGNDTEQMELNLVRRDQNVAQLGQEVAARAKYVRCNVAECEQSGVGSEEGGAQQDEVGEHYPVQSGQTEAQYRPSIAQTDEIQHETVILISQNGEHKEPSFVVRLQMNPDIERSQEEITHTQQLILELDSIQTEGDVTETSQIDKISARKEQQISGNEPEFALNQQSVVELRSLNEEQDRKKSEDLDQGSEKNERFTLFVVDKLFLATPNITGPNPNNALSDQTELNELNRYIDKEFQEDPDSVDADPSEDMGITIRIQAPGTEPTDFQASPLAMVQEIKQVLMDREETCHRTCFSLQLDGNTLDNFSNLKSITGLQEGSLLKIVEEPYTVREVRLHLRHLRDLLNSLDPTDAYNGIEGSSLSFLRFFTEERVEENSKFKKRGEELKQLNCSPPEYILPGAKECLLGPLQPQSENLKPIKCLKVLMTSSWNPPPGNRKIHGDLMYLNVLTMEDRQFSVTASTRGFYLNQSTTFIFNPKPESPSMLSHSLVDLMSQISPVFKKNFSLLMKRRTSTHPFERIGTPMQVFSWTAPALDHSMDCVRAEDASFSQLDYEGHMPGQVCDWNEELQSTRELPRQSLKDRLLRDRAIFKANSDFVSTATRGAMAVIDGNVMPINPSDEPRNHMYVWNNIFFSFGLDGHEHYEELGGEAAAHVASAIDLNGVKAYSAVDVDGLYLLGTVLVDYRGYRITAQSIVPGTLECGQEQSVIYGSTDFGKTVVSNEQFLKLLEKPSKHLRVQRHFVLNKDDSVVELCSSVECKGITGNDGRHYIMDLLFTFPPDLNFLPVEGEELNTECQQLGFPLQHPHRLVCLRQELIKAFVNYRCHLHESTASQGLDPESSIREVGSPHSTESAALQLTPDISNKGVDVGTPDKNNSSSQTMHSSSSDIRFNPDIFTPGVRFPKECSQDIQEQKQLLKDAAAFLVSNQIPDLIKNCADHTAMPMDGFTLTEALHQHGINIRYLGTVLEFIEKSPQKIKLDHVYRIALSELITRCTKHIFRTYLIAVESSSLSVSVSHFLNCFLSSPPDVLVTQQMDRLSSKRRSRRRRSRGSVSSEVTAVGGAWASMTSNELWRNIQAEARKYYHYCLPCGSVEQAVDKCGLQRITLLREISIKTGIQLLIRDYQFDAKNKPVFTEEDILNIFPIIKHVIPKANDGIYLLHCGQTSIQQGRLKEGCELISQALGLFTNVYGALHQDVCVCLRLLGRIYYILGDYAEALSHQQKAVLISERVLGIDHPNTIQEYKHLGLYCFAGGQTSTALRLLYRARYLMLLVCGEDHPEMALLDSKIGLVLHGVMQCDLALKFLEKALALTSKYQGPTSLKVAQGHHLLAKVYESKGEFRLALRHEKERYMIYRSQVGEAHEKTQESSEYLKHLTNQAVILQRTMNMIYKNRSGSSITPLTLATPSRLWIVEQLNLVTGIVLIPLSNKDLETLRDNTQNPSA</sequence>
<keyword evidence="6" id="KW-1185">Reference proteome</keyword>
<dbReference type="FunFam" id="1.25.40.10:FF:000099">
    <property type="entry name" value="Clustered mitochondria protein homolog"/>
    <property type="match status" value="1"/>
</dbReference>
<dbReference type="GO" id="GO:0007005">
    <property type="term" value="P:mitochondrion organization"/>
    <property type="evidence" value="ECO:0007669"/>
    <property type="project" value="UniProtKB-UniRule"/>
</dbReference>
<dbReference type="GO" id="GO:0048312">
    <property type="term" value="P:intracellular distribution of mitochondria"/>
    <property type="evidence" value="ECO:0007669"/>
    <property type="project" value="TreeGrafter"/>
</dbReference>
<evidence type="ECO:0000256" key="2">
    <source>
        <dbReference type="HAMAP-Rule" id="MF_03013"/>
    </source>
</evidence>
<evidence type="ECO:0000256" key="3">
    <source>
        <dbReference type="SAM" id="MobiDB-lite"/>
    </source>
</evidence>
<feature type="region of interest" description="Disordered" evidence="3">
    <location>
        <begin position="1042"/>
        <end position="1061"/>
    </location>
</feature>
<dbReference type="Gene3D" id="1.25.40.10">
    <property type="entry name" value="Tetratricopeptide repeat domain"/>
    <property type="match status" value="1"/>
</dbReference>
<gene>
    <name evidence="5" type="ORF">KOW79_015684</name>
</gene>
<accession>A0A9D3NGL7</accession>
<protein>
    <recommendedName>
        <fullName evidence="2">Clustered mitochondria protein homolog</fullName>
    </recommendedName>
</protein>
<dbReference type="GO" id="GO:0003729">
    <property type="term" value="F:mRNA binding"/>
    <property type="evidence" value="ECO:0007669"/>
    <property type="project" value="TreeGrafter"/>
</dbReference>
<dbReference type="InterPro" id="IPR023231">
    <property type="entry name" value="GSKIP_dom_sf"/>
</dbReference>
<evidence type="ECO:0000313" key="6">
    <source>
        <dbReference type="Proteomes" id="UP000824219"/>
    </source>
</evidence>
<feature type="compositionally biased region" description="Basic residues" evidence="3">
    <location>
        <begin position="1249"/>
        <end position="1259"/>
    </location>
</feature>
<dbReference type="Pfam" id="PF13236">
    <property type="entry name" value="CLU"/>
    <property type="match status" value="1"/>
</dbReference>
<evidence type="ECO:0000256" key="1">
    <source>
        <dbReference type="ARBA" id="ARBA00022490"/>
    </source>
</evidence>
<organism evidence="5 6">
    <name type="scientific">Hemibagrus wyckioides</name>
    <dbReference type="NCBI Taxonomy" id="337641"/>
    <lineage>
        <taxon>Eukaryota</taxon>
        <taxon>Metazoa</taxon>
        <taxon>Chordata</taxon>
        <taxon>Craniata</taxon>
        <taxon>Vertebrata</taxon>
        <taxon>Euteleostomi</taxon>
        <taxon>Actinopterygii</taxon>
        <taxon>Neopterygii</taxon>
        <taxon>Teleostei</taxon>
        <taxon>Ostariophysi</taxon>
        <taxon>Siluriformes</taxon>
        <taxon>Bagridae</taxon>
        <taxon>Hemibagrus</taxon>
    </lineage>
</organism>
<evidence type="ECO:0000313" key="5">
    <source>
        <dbReference type="EMBL" id="KAG7321269.1"/>
    </source>
</evidence>
<dbReference type="FunFam" id="3.30.2280.10:FF:000002">
    <property type="entry name" value="Clustered mitochondria protein homolog"/>
    <property type="match status" value="1"/>
</dbReference>
<dbReference type="SUPFAM" id="SSF103107">
    <property type="entry name" value="Hypothetical protein c14orf129, hspc210"/>
    <property type="match status" value="1"/>
</dbReference>
<dbReference type="Pfam" id="PF13424">
    <property type="entry name" value="TPR_12"/>
    <property type="match status" value="2"/>
</dbReference>
<comment type="subcellular location">
    <subcellularLocation>
        <location evidence="2">Cytoplasm</location>
    </subcellularLocation>
    <subcellularLocation>
        <location evidence="2">Cytoplasmic granule</location>
    </subcellularLocation>
</comment>
<dbReference type="InterPro" id="IPR019734">
    <property type="entry name" value="TPR_rpt"/>
</dbReference>
<dbReference type="Pfam" id="PF12807">
    <property type="entry name" value="eIF3_p135"/>
    <property type="match status" value="1"/>
</dbReference>